<reference evidence="3" key="1">
    <citation type="journal article" date="2019" name="Int. J. Syst. Evol. Microbiol.">
        <title>The Global Catalogue of Microorganisms (GCM) 10K type strain sequencing project: providing services to taxonomists for standard genome sequencing and annotation.</title>
        <authorList>
            <consortium name="The Broad Institute Genomics Platform"/>
            <consortium name="The Broad Institute Genome Sequencing Center for Infectious Disease"/>
            <person name="Wu L."/>
            <person name="Ma J."/>
        </authorList>
    </citation>
    <scope>NUCLEOTIDE SEQUENCE [LARGE SCALE GENOMIC DNA]</scope>
    <source>
        <strain evidence="3">KCTC 42986</strain>
    </source>
</reference>
<evidence type="ECO:0000256" key="1">
    <source>
        <dbReference type="ARBA" id="ARBA00005254"/>
    </source>
</evidence>
<gene>
    <name evidence="2" type="ORF">ACFOFO_24090</name>
</gene>
<dbReference type="SUPFAM" id="SSF52096">
    <property type="entry name" value="ClpP/crotonase"/>
    <property type="match status" value="1"/>
</dbReference>
<dbReference type="Gene3D" id="1.10.12.10">
    <property type="entry name" value="Lyase 2-enoyl-coa Hydratase, Chain A, domain 2"/>
    <property type="match status" value="1"/>
</dbReference>
<comment type="similarity">
    <text evidence="1">Belongs to the enoyl-CoA hydratase/isomerase family.</text>
</comment>
<proteinExistence type="inferred from homology"/>
<protein>
    <submittedName>
        <fullName evidence="2">Uncharacterized protein</fullName>
    </submittedName>
</protein>
<keyword evidence="3" id="KW-1185">Reference proteome</keyword>
<organism evidence="2 3">
    <name type="scientific">Undibacterium arcticum</name>
    <dbReference type="NCBI Taxonomy" id="1762892"/>
    <lineage>
        <taxon>Bacteria</taxon>
        <taxon>Pseudomonadati</taxon>
        <taxon>Pseudomonadota</taxon>
        <taxon>Betaproteobacteria</taxon>
        <taxon>Burkholderiales</taxon>
        <taxon>Oxalobacteraceae</taxon>
        <taxon>Undibacterium</taxon>
    </lineage>
</organism>
<name>A0ABV7FAP9_9BURK</name>
<evidence type="ECO:0000313" key="2">
    <source>
        <dbReference type="EMBL" id="MFC3110995.1"/>
    </source>
</evidence>
<dbReference type="InterPro" id="IPR014748">
    <property type="entry name" value="Enoyl-CoA_hydra_C"/>
</dbReference>
<evidence type="ECO:0000313" key="3">
    <source>
        <dbReference type="Proteomes" id="UP001595530"/>
    </source>
</evidence>
<sequence>MEADRLQQEALAIAACLAAGSQAAQMHTKRALNHWLRMAWPAFEVSLHAEIQRFSSADAREGLASIRGKRQAVFT</sequence>
<dbReference type="InterPro" id="IPR029045">
    <property type="entry name" value="ClpP/crotonase-like_dom_sf"/>
</dbReference>
<dbReference type="EMBL" id="JBHRTP010000095">
    <property type="protein sequence ID" value="MFC3110995.1"/>
    <property type="molecule type" value="Genomic_DNA"/>
</dbReference>
<accession>A0ABV7FAP9</accession>
<dbReference type="Proteomes" id="UP001595530">
    <property type="component" value="Unassembled WGS sequence"/>
</dbReference>
<dbReference type="RefSeq" id="WP_390333217.1">
    <property type="nucleotide sequence ID" value="NZ_JBHRTP010000095.1"/>
</dbReference>
<comment type="caution">
    <text evidence="2">The sequence shown here is derived from an EMBL/GenBank/DDBJ whole genome shotgun (WGS) entry which is preliminary data.</text>
</comment>